<keyword evidence="6 8" id="KW-0067">ATP-binding</keyword>
<evidence type="ECO:0000256" key="8">
    <source>
        <dbReference type="HAMAP-Rule" id="MF_00158"/>
    </source>
</evidence>
<accession>A0A2M7SA71</accession>
<dbReference type="CDD" id="cd00560">
    <property type="entry name" value="PanC"/>
    <property type="match status" value="1"/>
</dbReference>
<dbReference type="GO" id="GO:0015940">
    <property type="term" value="P:pantothenate biosynthetic process"/>
    <property type="evidence" value="ECO:0007669"/>
    <property type="project" value="UniProtKB-UniRule"/>
</dbReference>
<comment type="catalytic activity">
    <reaction evidence="7 8">
        <text>(R)-pantoate + beta-alanine + ATP = (R)-pantothenate + AMP + diphosphate + H(+)</text>
        <dbReference type="Rhea" id="RHEA:10912"/>
        <dbReference type="ChEBI" id="CHEBI:15378"/>
        <dbReference type="ChEBI" id="CHEBI:15980"/>
        <dbReference type="ChEBI" id="CHEBI:29032"/>
        <dbReference type="ChEBI" id="CHEBI:30616"/>
        <dbReference type="ChEBI" id="CHEBI:33019"/>
        <dbReference type="ChEBI" id="CHEBI:57966"/>
        <dbReference type="ChEBI" id="CHEBI:456215"/>
        <dbReference type="EC" id="6.3.2.1"/>
    </reaction>
</comment>
<evidence type="ECO:0000313" key="10">
    <source>
        <dbReference type="Proteomes" id="UP000229307"/>
    </source>
</evidence>
<dbReference type="EMBL" id="PFMR01000193">
    <property type="protein sequence ID" value="PIZ16348.1"/>
    <property type="molecule type" value="Genomic_DNA"/>
</dbReference>
<evidence type="ECO:0000256" key="4">
    <source>
        <dbReference type="ARBA" id="ARBA00022655"/>
    </source>
</evidence>
<feature type="binding site" evidence="8">
    <location>
        <begin position="30"/>
        <end position="37"/>
    </location>
    <ligand>
        <name>ATP</name>
        <dbReference type="ChEBI" id="CHEBI:30616"/>
    </ligand>
</feature>
<sequence>MKIIRRILQMRSVVSDLRKKGKTIGFVPTMGALHDGHISLVTRAKKENDAAVVSIFVNPAQFGPKEDFRRYPRNLKKDAKMCGKAGADFIFVPEAKEIYPEGYAAYVNVEGDLAKVLEAASRPGHFRGVATVVAKLFNIVLPDKAYFGEKDYQQLLVIKKMAEDLDLPVRIVPCPTVRERDGLAISSRNAYLSPEQRKTALVISRTLKKAVHAARDHGFTDAKKLSDSIRSAILSQPGIKLDYAAIRGGTTLEPVKRIEKGCVILIAAKVGKTRLIDNMRI</sequence>
<comment type="subunit">
    <text evidence="8">Homodimer.</text>
</comment>
<dbReference type="Pfam" id="PF02569">
    <property type="entry name" value="Pantoate_ligase"/>
    <property type="match status" value="1"/>
</dbReference>
<name>A0A2M7SA71_9BACT</name>
<comment type="miscellaneous">
    <text evidence="8">The reaction proceeds by a bi uni uni bi ping pong mechanism.</text>
</comment>
<feature type="binding site" evidence="8">
    <location>
        <position position="61"/>
    </location>
    <ligand>
        <name>(R)-pantoate</name>
        <dbReference type="ChEBI" id="CHEBI:15980"/>
    </ligand>
</feature>
<feature type="binding site" evidence="8">
    <location>
        <position position="61"/>
    </location>
    <ligand>
        <name>beta-alanine</name>
        <dbReference type="ChEBI" id="CHEBI:57966"/>
    </ligand>
</feature>
<dbReference type="UniPathway" id="UPA00028">
    <property type="reaction ID" value="UER00005"/>
</dbReference>
<dbReference type="GO" id="GO:0004592">
    <property type="term" value="F:pantoate-beta-alanine ligase activity"/>
    <property type="evidence" value="ECO:0007669"/>
    <property type="project" value="UniProtKB-UniRule"/>
</dbReference>
<dbReference type="GO" id="GO:0005524">
    <property type="term" value="F:ATP binding"/>
    <property type="evidence" value="ECO:0007669"/>
    <property type="project" value="UniProtKB-KW"/>
</dbReference>
<dbReference type="FunFam" id="3.30.1300.10:FF:000001">
    <property type="entry name" value="Pantothenate synthetase"/>
    <property type="match status" value="1"/>
</dbReference>
<comment type="caution">
    <text evidence="9">The sequence shown here is derived from an EMBL/GenBank/DDBJ whole genome shotgun (WGS) entry which is preliminary data.</text>
</comment>
<evidence type="ECO:0000256" key="3">
    <source>
        <dbReference type="ARBA" id="ARBA00022598"/>
    </source>
</evidence>
<dbReference type="Gene3D" id="3.30.1300.10">
    <property type="entry name" value="Pantoate-beta-alanine ligase, C-terminal domain"/>
    <property type="match status" value="1"/>
</dbReference>
<evidence type="ECO:0000313" key="9">
    <source>
        <dbReference type="EMBL" id="PIZ16348.1"/>
    </source>
</evidence>
<feature type="binding site" evidence="8">
    <location>
        <begin position="148"/>
        <end position="151"/>
    </location>
    <ligand>
        <name>ATP</name>
        <dbReference type="ChEBI" id="CHEBI:30616"/>
    </ligand>
</feature>
<comment type="pathway">
    <text evidence="1 8">Cofactor biosynthesis; (R)-pantothenate biosynthesis; (R)-pantothenate from (R)-pantoate and beta-alanine: step 1/1.</text>
</comment>
<dbReference type="AlphaFoldDB" id="A0A2M7SA71"/>
<dbReference type="GO" id="GO:0005829">
    <property type="term" value="C:cytosol"/>
    <property type="evidence" value="ECO:0007669"/>
    <property type="project" value="TreeGrafter"/>
</dbReference>
<keyword evidence="3 8" id="KW-0436">Ligase</keyword>
<keyword evidence="8" id="KW-0963">Cytoplasm</keyword>
<evidence type="ECO:0000256" key="5">
    <source>
        <dbReference type="ARBA" id="ARBA00022741"/>
    </source>
</evidence>
<evidence type="ECO:0000256" key="7">
    <source>
        <dbReference type="ARBA" id="ARBA00048258"/>
    </source>
</evidence>
<dbReference type="SUPFAM" id="SSF52374">
    <property type="entry name" value="Nucleotidylyl transferase"/>
    <property type="match status" value="1"/>
</dbReference>
<protein>
    <recommendedName>
        <fullName evidence="8">Pantothenate synthetase</fullName>
        <shortName evidence="8">PS</shortName>
        <ecNumber evidence="8">6.3.2.1</ecNumber>
    </recommendedName>
    <alternativeName>
        <fullName evidence="8">Pantoate--beta-alanine ligase</fullName>
    </alternativeName>
    <alternativeName>
        <fullName evidence="8">Pantoate-activating enzyme</fullName>
    </alternativeName>
</protein>
<organism evidence="9 10">
    <name type="scientific">Candidatus Desantisbacteria bacterium CG_4_10_14_0_8_um_filter_48_22</name>
    <dbReference type="NCBI Taxonomy" id="1974543"/>
    <lineage>
        <taxon>Bacteria</taxon>
        <taxon>Candidatus Desantisiibacteriota</taxon>
    </lineage>
</organism>
<dbReference type="InterPro" id="IPR014729">
    <property type="entry name" value="Rossmann-like_a/b/a_fold"/>
</dbReference>
<evidence type="ECO:0000256" key="2">
    <source>
        <dbReference type="ARBA" id="ARBA00009256"/>
    </source>
</evidence>
<comment type="function">
    <text evidence="8">Catalyzes the condensation of pantoate with beta-alanine in an ATP-dependent reaction via a pantoyl-adenylate intermediate.</text>
</comment>
<reference evidence="10" key="1">
    <citation type="submission" date="2017-09" db="EMBL/GenBank/DDBJ databases">
        <title>Depth-based differentiation of microbial function through sediment-hosted aquifers and enrichment of novel symbionts in the deep terrestrial subsurface.</title>
        <authorList>
            <person name="Probst A.J."/>
            <person name="Ladd B."/>
            <person name="Jarett J.K."/>
            <person name="Geller-Mcgrath D.E."/>
            <person name="Sieber C.M.K."/>
            <person name="Emerson J.B."/>
            <person name="Anantharaman K."/>
            <person name="Thomas B.C."/>
            <person name="Malmstrom R."/>
            <person name="Stieglmeier M."/>
            <person name="Klingl A."/>
            <person name="Woyke T."/>
            <person name="Ryan C.M."/>
            <person name="Banfield J.F."/>
        </authorList>
    </citation>
    <scope>NUCLEOTIDE SEQUENCE [LARGE SCALE GENOMIC DNA]</scope>
</reference>
<feature type="binding site" evidence="8">
    <location>
        <position position="154"/>
    </location>
    <ligand>
        <name>(R)-pantoate</name>
        <dbReference type="ChEBI" id="CHEBI:15980"/>
    </ligand>
</feature>
<dbReference type="NCBIfam" id="TIGR00125">
    <property type="entry name" value="cyt_tran_rel"/>
    <property type="match status" value="1"/>
</dbReference>
<gene>
    <name evidence="8" type="primary">panC</name>
    <name evidence="9" type="ORF">COY52_07305</name>
</gene>
<comment type="subcellular location">
    <subcellularLocation>
        <location evidence="8">Cytoplasm</location>
    </subcellularLocation>
</comment>
<comment type="similarity">
    <text evidence="2 8">Belongs to the pantothenate synthetase family.</text>
</comment>
<dbReference type="NCBIfam" id="TIGR00018">
    <property type="entry name" value="panC"/>
    <property type="match status" value="1"/>
</dbReference>
<dbReference type="InterPro" id="IPR042176">
    <property type="entry name" value="Pantoate_ligase_C"/>
</dbReference>
<dbReference type="PANTHER" id="PTHR21299">
    <property type="entry name" value="CYTIDYLATE KINASE/PANTOATE-BETA-ALANINE LIGASE"/>
    <property type="match status" value="1"/>
</dbReference>
<keyword evidence="5 8" id="KW-0547">Nucleotide-binding</keyword>
<evidence type="ECO:0000256" key="1">
    <source>
        <dbReference type="ARBA" id="ARBA00004990"/>
    </source>
</evidence>
<dbReference type="Proteomes" id="UP000229307">
    <property type="component" value="Unassembled WGS sequence"/>
</dbReference>
<dbReference type="HAMAP" id="MF_00158">
    <property type="entry name" value="PanC"/>
    <property type="match status" value="1"/>
</dbReference>
<dbReference type="PANTHER" id="PTHR21299:SF1">
    <property type="entry name" value="PANTOATE--BETA-ALANINE LIGASE"/>
    <property type="match status" value="1"/>
</dbReference>
<dbReference type="InterPro" id="IPR003721">
    <property type="entry name" value="Pantoate_ligase"/>
</dbReference>
<proteinExistence type="inferred from homology"/>
<feature type="binding site" evidence="8">
    <location>
        <begin position="185"/>
        <end position="188"/>
    </location>
    <ligand>
        <name>ATP</name>
        <dbReference type="ChEBI" id="CHEBI:30616"/>
    </ligand>
</feature>
<dbReference type="InterPro" id="IPR004821">
    <property type="entry name" value="Cyt_trans-like"/>
</dbReference>
<dbReference type="FunFam" id="3.40.50.620:FF:000013">
    <property type="entry name" value="Pantothenate synthetase"/>
    <property type="match status" value="1"/>
</dbReference>
<feature type="active site" description="Proton donor" evidence="8">
    <location>
        <position position="37"/>
    </location>
</feature>
<dbReference type="EC" id="6.3.2.1" evidence="8"/>
<keyword evidence="4 8" id="KW-0566">Pantothenate biosynthesis</keyword>
<dbReference type="Gene3D" id="3.40.50.620">
    <property type="entry name" value="HUPs"/>
    <property type="match status" value="1"/>
</dbReference>
<evidence type="ECO:0000256" key="6">
    <source>
        <dbReference type="ARBA" id="ARBA00022840"/>
    </source>
</evidence>
<feature type="binding site" evidence="8">
    <location>
        <position position="177"/>
    </location>
    <ligand>
        <name>ATP</name>
        <dbReference type="ChEBI" id="CHEBI:30616"/>
    </ligand>
</feature>